<dbReference type="Proteomes" id="UP000245469">
    <property type="component" value="Unassembled WGS sequence"/>
</dbReference>
<comment type="caution">
    <text evidence="3">The sequence shown here is derived from an EMBL/GenBank/DDBJ whole genome shotgun (WGS) entry which is preliminary data.</text>
</comment>
<dbReference type="CDD" id="cd00592">
    <property type="entry name" value="HTH_MerR-like"/>
    <property type="match status" value="1"/>
</dbReference>
<dbReference type="SMART" id="SM00422">
    <property type="entry name" value="HTH_MERR"/>
    <property type="match status" value="1"/>
</dbReference>
<dbReference type="Gene3D" id="1.10.1660.10">
    <property type="match status" value="1"/>
</dbReference>
<dbReference type="SUPFAM" id="SSF46955">
    <property type="entry name" value="Putative DNA-binding domain"/>
    <property type="match status" value="1"/>
</dbReference>
<keyword evidence="1 3" id="KW-0238">DNA-binding</keyword>
<protein>
    <submittedName>
        <fullName evidence="3">DNA-binding transcriptional MerR regulator</fullName>
    </submittedName>
</protein>
<dbReference type="PRINTS" id="PR00040">
    <property type="entry name" value="HTHMERR"/>
</dbReference>
<evidence type="ECO:0000313" key="3">
    <source>
        <dbReference type="EMBL" id="PWJ54620.1"/>
    </source>
</evidence>
<reference evidence="3 4" key="1">
    <citation type="submission" date="2018-03" db="EMBL/GenBank/DDBJ databases">
        <title>Genomic Encyclopedia of Archaeal and Bacterial Type Strains, Phase II (KMG-II): from individual species to whole genera.</title>
        <authorList>
            <person name="Goeker M."/>
        </authorList>
    </citation>
    <scope>NUCLEOTIDE SEQUENCE [LARGE SCALE GENOMIC DNA]</scope>
    <source>
        <strain evidence="3 4">DSM 44889</strain>
    </source>
</reference>
<dbReference type="Pfam" id="PF13411">
    <property type="entry name" value="MerR_1"/>
    <property type="match status" value="1"/>
</dbReference>
<dbReference type="PANTHER" id="PTHR30204:SF93">
    <property type="entry name" value="HTH MERR-TYPE DOMAIN-CONTAINING PROTEIN"/>
    <property type="match status" value="1"/>
</dbReference>
<gene>
    <name evidence="3" type="ORF">BXY45_10663</name>
</gene>
<sequence length="154" mass="16883">MPPRPHSNDDPDKPMQIGQVIELTGLSVNTLRHWDEVGLLSPSARSEGGFRLYSRHDVDRLLVIRRMKPLGFTLDQMRDVMAIADTVDAESFGGADSDPAEAADLAARLADYLDQAEESRRKLIAKVAMAEEFVGLLRERHARATSAAGDASTP</sequence>
<organism evidence="3 4">
    <name type="scientific">Quadrisphaera granulorum</name>
    <dbReference type="NCBI Taxonomy" id="317664"/>
    <lineage>
        <taxon>Bacteria</taxon>
        <taxon>Bacillati</taxon>
        <taxon>Actinomycetota</taxon>
        <taxon>Actinomycetes</taxon>
        <taxon>Kineosporiales</taxon>
        <taxon>Kineosporiaceae</taxon>
        <taxon>Quadrisphaera</taxon>
    </lineage>
</organism>
<dbReference type="EMBL" id="QGDQ01000006">
    <property type="protein sequence ID" value="PWJ54620.1"/>
    <property type="molecule type" value="Genomic_DNA"/>
</dbReference>
<dbReference type="GO" id="GO:0003677">
    <property type="term" value="F:DNA binding"/>
    <property type="evidence" value="ECO:0007669"/>
    <property type="project" value="UniProtKB-KW"/>
</dbReference>
<proteinExistence type="predicted"/>
<dbReference type="InterPro" id="IPR000551">
    <property type="entry name" value="MerR-type_HTH_dom"/>
</dbReference>
<evidence type="ECO:0000256" key="1">
    <source>
        <dbReference type="ARBA" id="ARBA00023125"/>
    </source>
</evidence>
<dbReference type="PANTHER" id="PTHR30204">
    <property type="entry name" value="REDOX-CYCLING DRUG-SENSING TRANSCRIPTIONAL ACTIVATOR SOXR"/>
    <property type="match status" value="1"/>
</dbReference>
<dbReference type="PROSITE" id="PS50937">
    <property type="entry name" value="HTH_MERR_2"/>
    <property type="match status" value="1"/>
</dbReference>
<evidence type="ECO:0000259" key="2">
    <source>
        <dbReference type="PROSITE" id="PS50937"/>
    </source>
</evidence>
<dbReference type="InterPro" id="IPR047057">
    <property type="entry name" value="MerR_fam"/>
</dbReference>
<evidence type="ECO:0000313" key="4">
    <source>
        <dbReference type="Proteomes" id="UP000245469"/>
    </source>
</evidence>
<name>A0A316AC55_9ACTN</name>
<dbReference type="AlphaFoldDB" id="A0A316AC55"/>
<dbReference type="GO" id="GO:0003700">
    <property type="term" value="F:DNA-binding transcription factor activity"/>
    <property type="evidence" value="ECO:0007669"/>
    <property type="project" value="InterPro"/>
</dbReference>
<dbReference type="RefSeq" id="WP_211319289.1">
    <property type="nucleotide sequence ID" value="NZ_QGDQ01000006.1"/>
</dbReference>
<keyword evidence="4" id="KW-1185">Reference proteome</keyword>
<accession>A0A316AC55</accession>
<feature type="domain" description="HTH merR-type" evidence="2">
    <location>
        <begin position="14"/>
        <end position="83"/>
    </location>
</feature>
<dbReference type="InterPro" id="IPR009061">
    <property type="entry name" value="DNA-bd_dom_put_sf"/>
</dbReference>